<feature type="binding site" evidence="15">
    <location>
        <position position="194"/>
    </location>
    <ligand>
        <name>Fe cation</name>
        <dbReference type="ChEBI" id="CHEBI:24875"/>
        <note>catalytic</note>
    </ligand>
</feature>
<evidence type="ECO:0000256" key="6">
    <source>
        <dbReference type="ARBA" id="ARBA00023004"/>
    </source>
</evidence>
<dbReference type="PANTHER" id="PTHR16557:SF2">
    <property type="entry name" value="NUCLEIC ACID DIOXYGENASE ALKBH1"/>
    <property type="match status" value="1"/>
</dbReference>
<evidence type="ECO:0000256" key="9">
    <source>
        <dbReference type="ARBA" id="ARBA00055649"/>
    </source>
</evidence>
<evidence type="ECO:0000313" key="17">
    <source>
        <dbReference type="EMBL" id="RDK07039.1"/>
    </source>
</evidence>
<gene>
    <name evidence="17" type="ORF">DN412_28180</name>
</gene>
<dbReference type="PANTHER" id="PTHR16557">
    <property type="entry name" value="ALKYLATED DNA REPAIR PROTEIN ALKB-RELATED"/>
    <property type="match status" value="1"/>
</dbReference>
<dbReference type="GO" id="GO:0008168">
    <property type="term" value="F:methyltransferase activity"/>
    <property type="evidence" value="ECO:0007669"/>
    <property type="project" value="UniProtKB-KW"/>
</dbReference>
<comment type="similarity">
    <text evidence="1">Belongs to the alkB family.</text>
</comment>
<sequence length="220" mass="23459">MTFDLFDDLPPSGPATPAVEPLADGAVVLRGVARPDAEVLVADVQAVIATAPWRHMVTPGGLQMSVAMTNCGAVGWVSDARGYRYDPIDPLSANPWPEMPASFRQLATTAAAQAGFAGFEPDACLINRYAPGTRLSLHQDRDERDYGAPIVSVSLGLPAVFLFGGMRRADKPQRVRLAHGDVVVWGGPSRLAFHGVAPLADGDHPLLGQLRINLTFRKAL</sequence>
<evidence type="ECO:0000256" key="14">
    <source>
        <dbReference type="PIRSR" id="PIRSR604574-1"/>
    </source>
</evidence>
<dbReference type="FunFam" id="2.60.120.590:FF:000005">
    <property type="entry name" value="Alpha-ketoglutarate-dependent dioxygenase AlkB"/>
    <property type="match status" value="1"/>
</dbReference>
<dbReference type="Pfam" id="PF13532">
    <property type="entry name" value="2OG-FeII_Oxy_2"/>
    <property type="match status" value="1"/>
</dbReference>
<feature type="binding site" evidence="14">
    <location>
        <begin position="83"/>
        <end position="85"/>
    </location>
    <ligand>
        <name>substrate</name>
    </ligand>
</feature>
<dbReference type="GO" id="GO:0035516">
    <property type="term" value="F:broad specificity oxidative DNA demethylase activity"/>
    <property type="evidence" value="ECO:0007669"/>
    <property type="project" value="UniProtKB-EC"/>
</dbReference>
<evidence type="ECO:0000256" key="1">
    <source>
        <dbReference type="ARBA" id="ARBA00007879"/>
    </source>
</evidence>
<reference evidence="18" key="1">
    <citation type="submission" date="2018-06" db="EMBL/GenBank/DDBJ databases">
        <authorList>
            <person name="Feng T."/>
            <person name="Jeon C.O."/>
        </authorList>
    </citation>
    <scope>NUCLEOTIDE SEQUENCE [LARGE SCALE GENOMIC DNA]</scope>
    <source>
        <strain evidence="18">S23</strain>
    </source>
</reference>
<evidence type="ECO:0000256" key="4">
    <source>
        <dbReference type="ARBA" id="ARBA00022964"/>
    </source>
</evidence>
<comment type="caution">
    <text evidence="17">The sequence shown here is derived from an EMBL/GenBank/DDBJ whole genome shotgun (WGS) entry which is preliminary data.</text>
</comment>
<keyword evidence="2 15" id="KW-0479">Metal-binding</keyword>
<evidence type="ECO:0000313" key="18">
    <source>
        <dbReference type="Proteomes" id="UP000255165"/>
    </source>
</evidence>
<keyword evidence="18" id="KW-1185">Reference proteome</keyword>
<keyword evidence="3" id="KW-0227">DNA damage</keyword>
<dbReference type="GO" id="GO:0035513">
    <property type="term" value="P:oxidative RNA demethylation"/>
    <property type="evidence" value="ECO:0007669"/>
    <property type="project" value="TreeGrafter"/>
</dbReference>
<dbReference type="RefSeq" id="WP_115214586.1">
    <property type="nucleotide sequence ID" value="NZ_QKWJ01000049.1"/>
</dbReference>
<protein>
    <recommendedName>
        <fullName evidence="11">Alpha-ketoglutarate-dependent dioxygenase AlkB</fullName>
        <ecNumber evidence="10">1.14.11.33</ecNumber>
    </recommendedName>
    <alternativeName>
        <fullName evidence="12">Alkylated DNA repair protein AlkB</fullName>
    </alternativeName>
    <alternativeName>
        <fullName evidence="13">DNA oxidative demethylase AlkB</fullName>
    </alternativeName>
</protein>
<dbReference type="InterPro" id="IPR027450">
    <property type="entry name" value="AlkB-like"/>
</dbReference>
<feature type="binding site" evidence="15">
    <location>
        <position position="138"/>
    </location>
    <ligand>
        <name>Fe cation</name>
        <dbReference type="ChEBI" id="CHEBI:24875"/>
        <note>catalytic</note>
    </ligand>
</feature>
<evidence type="ECO:0000256" key="13">
    <source>
        <dbReference type="ARBA" id="ARBA00082512"/>
    </source>
</evidence>
<dbReference type="GO" id="GO:0008198">
    <property type="term" value="F:ferrous iron binding"/>
    <property type="evidence" value="ECO:0007669"/>
    <property type="project" value="TreeGrafter"/>
</dbReference>
<feature type="binding site" evidence="14">
    <location>
        <position position="142"/>
    </location>
    <ligand>
        <name>substrate</name>
    </ligand>
</feature>
<evidence type="ECO:0000256" key="8">
    <source>
        <dbReference type="ARBA" id="ARBA00050106"/>
    </source>
</evidence>
<evidence type="ECO:0000256" key="12">
    <source>
        <dbReference type="ARBA" id="ARBA00080712"/>
    </source>
</evidence>
<dbReference type="AlphaFoldDB" id="A0A370NN81"/>
<dbReference type="GO" id="GO:0035515">
    <property type="term" value="F:oxidative RNA demethylase activity"/>
    <property type="evidence" value="ECO:0007669"/>
    <property type="project" value="TreeGrafter"/>
</dbReference>
<comment type="function">
    <text evidence="9">Dioxygenase that repairs alkylated DNA and RNA containing 3-methylcytosine or 1-methyladenine by oxidative demethylation. Has highest activity towards 3-methylcytosine. Has lower activity towards alkylated DNA containing ethenoadenine, and no detectable activity towards 1-methylguanine or 3-methylthymine. Accepts double-stranded and single-stranded substrates. Requires molecular oxygen, alpha-ketoglutarate and iron. Provides extensive resistance to alkylating agents such as MMS and DMS (SN2 agents), but not to MMNG and MNU (SN1 agents).</text>
</comment>
<dbReference type="GO" id="GO:0005737">
    <property type="term" value="C:cytoplasm"/>
    <property type="evidence" value="ECO:0007669"/>
    <property type="project" value="TreeGrafter"/>
</dbReference>
<feature type="domain" description="Fe2OG dioxygenase" evidence="16">
    <location>
        <begin position="120"/>
        <end position="220"/>
    </location>
</feature>
<feature type="binding site" evidence="14">
    <location>
        <begin position="211"/>
        <end position="217"/>
    </location>
    <ligand>
        <name>2-oxoglutarate</name>
        <dbReference type="ChEBI" id="CHEBI:16810"/>
    </ligand>
</feature>
<evidence type="ECO:0000256" key="3">
    <source>
        <dbReference type="ARBA" id="ARBA00022763"/>
    </source>
</evidence>
<keyword evidence="4" id="KW-0223">Dioxygenase</keyword>
<proteinExistence type="inferred from homology"/>
<keyword evidence="7" id="KW-0234">DNA repair</keyword>
<evidence type="ECO:0000256" key="11">
    <source>
        <dbReference type="ARBA" id="ARBA00072243"/>
    </source>
</evidence>
<dbReference type="NCBIfam" id="NF011930">
    <property type="entry name" value="PRK15401.1"/>
    <property type="match status" value="1"/>
</dbReference>
<dbReference type="EMBL" id="QKWJ01000049">
    <property type="protein sequence ID" value="RDK07039.1"/>
    <property type="molecule type" value="Genomic_DNA"/>
</dbReference>
<evidence type="ECO:0000256" key="5">
    <source>
        <dbReference type="ARBA" id="ARBA00023002"/>
    </source>
</evidence>
<dbReference type="InterPro" id="IPR037151">
    <property type="entry name" value="AlkB-like_sf"/>
</dbReference>
<comment type="cofactor">
    <cofactor evidence="15">
        <name>Fe(2+)</name>
        <dbReference type="ChEBI" id="CHEBI:29033"/>
    </cofactor>
    <text evidence="15">Binds 1 Fe(2+) ion per subunit.</text>
</comment>
<dbReference type="EC" id="1.14.11.33" evidence="10"/>
<evidence type="ECO:0000256" key="10">
    <source>
        <dbReference type="ARBA" id="ARBA00066725"/>
    </source>
</evidence>
<name>A0A370NN81_9BURK</name>
<comment type="catalytic activity">
    <reaction evidence="8">
        <text>a methylated nucleobase within DNA + 2-oxoglutarate + O2 = a nucleobase within DNA + formaldehyde + succinate + CO2</text>
        <dbReference type="Rhea" id="RHEA:30299"/>
        <dbReference type="Rhea" id="RHEA-COMP:12192"/>
        <dbReference type="Rhea" id="RHEA-COMP:12193"/>
        <dbReference type="ChEBI" id="CHEBI:15379"/>
        <dbReference type="ChEBI" id="CHEBI:16526"/>
        <dbReference type="ChEBI" id="CHEBI:16810"/>
        <dbReference type="ChEBI" id="CHEBI:16842"/>
        <dbReference type="ChEBI" id="CHEBI:30031"/>
        <dbReference type="ChEBI" id="CHEBI:32875"/>
        <dbReference type="ChEBI" id="CHEBI:64428"/>
        <dbReference type="EC" id="1.14.11.33"/>
    </reaction>
</comment>
<keyword evidence="17" id="KW-0808">Transferase</keyword>
<evidence type="ECO:0000256" key="15">
    <source>
        <dbReference type="PIRSR" id="PIRSR604574-2"/>
    </source>
</evidence>
<keyword evidence="6 15" id="KW-0408">Iron</keyword>
<feature type="binding site" evidence="14">
    <location>
        <position position="168"/>
    </location>
    <ligand>
        <name>substrate</name>
    </ligand>
</feature>
<dbReference type="Gene3D" id="2.60.120.590">
    <property type="entry name" value="Alpha-ketoglutarate-dependent dioxygenase AlkB-like"/>
    <property type="match status" value="1"/>
</dbReference>
<keyword evidence="17" id="KW-0489">Methyltransferase</keyword>
<dbReference type="Proteomes" id="UP000255165">
    <property type="component" value="Unassembled WGS sequence"/>
</dbReference>
<feature type="binding site" evidence="15">
    <location>
        <position position="140"/>
    </location>
    <ligand>
        <name>Fe cation</name>
        <dbReference type="ChEBI" id="CHEBI:24875"/>
        <note>catalytic</note>
    </ligand>
</feature>
<dbReference type="GO" id="GO:0006281">
    <property type="term" value="P:DNA repair"/>
    <property type="evidence" value="ECO:0007669"/>
    <property type="project" value="UniProtKB-KW"/>
</dbReference>
<dbReference type="SUPFAM" id="SSF51197">
    <property type="entry name" value="Clavaminate synthase-like"/>
    <property type="match status" value="1"/>
</dbReference>
<keyword evidence="5" id="KW-0560">Oxidoreductase</keyword>
<accession>A0A370NN81</accession>
<feature type="binding site" evidence="14">
    <location>
        <position position="76"/>
    </location>
    <ligand>
        <name>substrate</name>
    </ligand>
</feature>
<dbReference type="PROSITE" id="PS51471">
    <property type="entry name" value="FE2OG_OXY"/>
    <property type="match status" value="1"/>
</dbReference>
<dbReference type="InterPro" id="IPR005123">
    <property type="entry name" value="Oxoglu/Fe-dep_dioxygenase_dom"/>
</dbReference>
<evidence type="ECO:0000259" key="16">
    <source>
        <dbReference type="PROSITE" id="PS51471"/>
    </source>
</evidence>
<evidence type="ECO:0000256" key="7">
    <source>
        <dbReference type="ARBA" id="ARBA00023204"/>
    </source>
</evidence>
<dbReference type="GO" id="GO:0032259">
    <property type="term" value="P:methylation"/>
    <property type="evidence" value="ECO:0007669"/>
    <property type="project" value="UniProtKB-KW"/>
</dbReference>
<evidence type="ECO:0000256" key="2">
    <source>
        <dbReference type="ARBA" id="ARBA00022723"/>
    </source>
</evidence>
<feature type="binding site" evidence="14">
    <location>
        <begin position="127"/>
        <end position="129"/>
    </location>
    <ligand>
        <name>2-oxoglutarate</name>
        <dbReference type="ChEBI" id="CHEBI:16810"/>
    </ligand>
</feature>
<organism evidence="17 18">
    <name type="scientific">Cupriavidus lacunae</name>
    <dbReference type="NCBI Taxonomy" id="2666307"/>
    <lineage>
        <taxon>Bacteria</taxon>
        <taxon>Pseudomonadati</taxon>
        <taxon>Pseudomonadota</taxon>
        <taxon>Betaproteobacteria</taxon>
        <taxon>Burkholderiales</taxon>
        <taxon>Burkholderiaceae</taxon>
        <taxon>Cupriavidus</taxon>
    </lineage>
</organism>
<dbReference type="InterPro" id="IPR004574">
    <property type="entry name" value="Alkb"/>
</dbReference>